<accession>A0A2G9ZF32</accession>
<feature type="transmembrane region" description="Helical" evidence="6">
    <location>
        <begin position="64"/>
        <end position="87"/>
    </location>
</feature>
<dbReference type="GO" id="GO:0005886">
    <property type="term" value="C:plasma membrane"/>
    <property type="evidence" value="ECO:0007669"/>
    <property type="project" value="UniProtKB-SubCell"/>
</dbReference>
<dbReference type="PANTHER" id="PTHR30250">
    <property type="entry name" value="PST FAMILY PREDICTED COLANIC ACID TRANSPORTER"/>
    <property type="match status" value="1"/>
</dbReference>
<organism evidence="7 8">
    <name type="scientific">bacterium (Candidatus Gribaldobacteria) CG23_combo_of_CG06-09_8_20_14_all_37_87_8</name>
    <dbReference type="NCBI Taxonomy" id="2014278"/>
    <lineage>
        <taxon>Bacteria</taxon>
        <taxon>Candidatus Gribaldobacteria</taxon>
    </lineage>
</organism>
<evidence type="ECO:0000256" key="6">
    <source>
        <dbReference type="SAM" id="Phobius"/>
    </source>
</evidence>
<evidence type="ECO:0000313" key="8">
    <source>
        <dbReference type="Proteomes" id="UP000230447"/>
    </source>
</evidence>
<evidence type="ECO:0000256" key="5">
    <source>
        <dbReference type="ARBA" id="ARBA00023136"/>
    </source>
</evidence>
<reference evidence="7 8" key="1">
    <citation type="submission" date="2017-09" db="EMBL/GenBank/DDBJ databases">
        <title>Depth-based differentiation of microbial function through sediment-hosted aquifers and enrichment of novel symbionts in the deep terrestrial subsurface.</title>
        <authorList>
            <person name="Probst A.J."/>
            <person name="Ladd B."/>
            <person name="Jarett J.K."/>
            <person name="Geller-Mcgrath D.E."/>
            <person name="Sieber C.M."/>
            <person name="Emerson J.B."/>
            <person name="Anantharaman K."/>
            <person name="Thomas B.C."/>
            <person name="Malmstrom R."/>
            <person name="Stieglmeier M."/>
            <person name="Klingl A."/>
            <person name="Woyke T."/>
            <person name="Ryan C.M."/>
            <person name="Banfield J.F."/>
        </authorList>
    </citation>
    <scope>NUCLEOTIDE SEQUENCE [LARGE SCALE GENOMIC DNA]</scope>
    <source>
        <strain evidence="7">CG23_combo_of_CG06-09_8_20_14_all_37_87_8</strain>
    </source>
</reference>
<feature type="transmembrane region" description="Helical" evidence="6">
    <location>
        <begin position="335"/>
        <end position="354"/>
    </location>
</feature>
<dbReference type="InterPro" id="IPR050833">
    <property type="entry name" value="Poly_Biosynth_Transport"/>
</dbReference>
<feature type="transmembrane region" description="Helical" evidence="6">
    <location>
        <begin position="304"/>
        <end position="329"/>
    </location>
</feature>
<gene>
    <name evidence="7" type="ORF">COX24_01725</name>
</gene>
<dbReference type="InterPro" id="IPR002797">
    <property type="entry name" value="Polysacc_synth"/>
</dbReference>
<comment type="subcellular location">
    <subcellularLocation>
        <location evidence="1">Cell membrane</location>
        <topology evidence="1">Multi-pass membrane protein</topology>
    </subcellularLocation>
</comment>
<feature type="transmembrane region" description="Helical" evidence="6">
    <location>
        <begin position="391"/>
        <end position="413"/>
    </location>
</feature>
<feature type="transmembrane region" description="Helical" evidence="6">
    <location>
        <begin position="260"/>
        <end position="283"/>
    </location>
</feature>
<keyword evidence="3 6" id="KW-0812">Transmembrane</keyword>
<feature type="transmembrane region" description="Helical" evidence="6">
    <location>
        <begin position="366"/>
        <end position="385"/>
    </location>
</feature>
<dbReference type="Proteomes" id="UP000230447">
    <property type="component" value="Unassembled WGS sequence"/>
</dbReference>
<keyword evidence="5 6" id="KW-0472">Membrane</keyword>
<evidence type="ECO:0008006" key="9">
    <source>
        <dbReference type="Google" id="ProtNLM"/>
    </source>
</evidence>
<sequence length="417" mass="46742">MHYELKKKGYALLKWSEKYFKTDMIYVARGGFWLFFGQIATFGTSFVLTWAFANFATKEVFGAYKYILSLTAILAVPVLSGMNTALLRAVASGKEGVLIPVLKTKLKWGLLSIVGSFGLAIYYFLQGNKELALGLAIAALFIPLVNSFSLWEQFLSGKKEFKRQNIYKAIVNLANMAVLMLPILLKSNLFVILSTYFISWTFLHALFFILTYKKYRPKQEYDAKTMCFGKHLSLMSIIGMVDSQLDKIVLWHFLGADQVAVFSIALVLPATLGGVLKIINSLAMPKLSEAKIADLKRTIPKKTFYLFILVLPIVVGYILFAPLLFKIFFPKYIEAVIYTQVAALTLLFFPRALFGTALTAKAQTKALYMNTIILSPLYIVSLLLLVPAFGIMGAVLAILALEIGTFILQAIYFKKMK</sequence>
<feature type="transmembrane region" description="Helical" evidence="6">
    <location>
        <begin position="166"/>
        <end position="185"/>
    </location>
</feature>
<keyword evidence="4 6" id="KW-1133">Transmembrane helix</keyword>
<proteinExistence type="predicted"/>
<keyword evidence="2" id="KW-1003">Cell membrane</keyword>
<dbReference type="PANTHER" id="PTHR30250:SF11">
    <property type="entry name" value="O-ANTIGEN TRANSPORTER-RELATED"/>
    <property type="match status" value="1"/>
</dbReference>
<evidence type="ECO:0000256" key="4">
    <source>
        <dbReference type="ARBA" id="ARBA00022989"/>
    </source>
</evidence>
<evidence type="ECO:0000256" key="2">
    <source>
        <dbReference type="ARBA" id="ARBA00022475"/>
    </source>
</evidence>
<evidence type="ECO:0000313" key="7">
    <source>
        <dbReference type="EMBL" id="PIP31782.1"/>
    </source>
</evidence>
<feature type="transmembrane region" description="Helical" evidence="6">
    <location>
        <begin position="191"/>
        <end position="212"/>
    </location>
</feature>
<dbReference type="AlphaFoldDB" id="A0A2G9ZF32"/>
<feature type="transmembrane region" description="Helical" evidence="6">
    <location>
        <begin position="131"/>
        <end position="154"/>
    </location>
</feature>
<dbReference type="EMBL" id="PCSB01000033">
    <property type="protein sequence ID" value="PIP31782.1"/>
    <property type="molecule type" value="Genomic_DNA"/>
</dbReference>
<comment type="caution">
    <text evidence="7">The sequence shown here is derived from an EMBL/GenBank/DDBJ whole genome shotgun (WGS) entry which is preliminary data.</text>
</comment>
<evidence type="ECO:0000256" key="3">
    <source>
        <dbReference type="ARBA" id="ARBA00022692"/>
    </source>
</evidence>
<feature type="transmembrane region" description="Helical" evidence="6">
    <location>
        <begin position="108"/>
        <end position="125"/>
    </location>
</feature>
<feature type="transmembrane region" description="Helical" evidence="6">
    <location>
        <begin position="31"/>
        <end position="52"/>
    </location>
</feature>
<name>A0A2G9ZF32_9BACT</name>
<evidence type="ECO:0000256" key="1">
    <source>
        <dbReference type="ARBA" id="ARBA00004651"/>
    </source>
</evidence>
<dbReference type="Pfam" id="PF01943">
    <property type="entry name" value="Polysacc_synt"/>
    <property type="match status" value="1"/>
</dbReference>
<protein>
    <recommendedName>
        <fullName evidence="9">Polysaccharide biosynthesis protein C-terminal domain-containing protein</fullName>
    </recommendedName>
</protein>